<sequence>MNTKLLRQNARKIVSRTILAADESTGTIKKRLATIGIESTPEINRQYRQLLFTAPGIEKNVSGVILYDETIRQSTDQKVPFSAHLEKRGIVPGIKVDKGTVQIPTLGQDKFTQGLDKLSDRLAEYKELGAKFAKWRAVYTIDKISPSDTIIERNAHDLAVYALLCQQADIVPIVEPEVLMEGNHPFDKDMVISEKVFTKVFELLKEYGVDFGGMILKPNMITSGKKNAKQADVKKVAEISLKVLKKTVPTAVPGIAFLSGGQSPDLATIHLNEINKMRNKNKSSYPWRITASYGRALQGEALEAWGGKKANVQKAQEIFIARAEKVYKASQGKL</sequence>
<evidence type="ECO:0000256" key="2">
    <source>
        <dbReference type="ARBA" id="ARBA00010387"/>
    </source>
</evidence>
<dbReference type="InterPro" id="IPR000741">
    <property type="entry name" value="FBA_I"/>
</dbReference>
<comment type="similarity">
    <text evidence="2">Belongs to the class I fructose-bisphosphate aldolase family.</text>
</comment>
<evidence type="ECO:0000313" key="8">
    <source>
        <dbReference type="Proteomes" id="UP000177026"/>
    </source>
</evidence>
<dbReference type="AlphaFoldDB" id="A0A1F7GPX5"/>
<dbReference type="GO" id="GO:0004332">
    <property type="term" value="F:fructose-bisphosphate aldolase activity"/>
    <property type="evidence" value="ECO:0007669"/>
    <property type="project" value="UniProtKB-EC"/>
</dbReference>
<gene>
    <name evidence="7" type="ORF">A2866_06850</name>
</gene>
<dbReference type="Proteomes" id="UP000177026">
    <property type="component" value="Unassembled WGS sequence"/>
</dbReference>
<comment type="caution">
    <text evidence="7">The sequence shown here is derived from an EMBL/GenBank/DDBJ whole genome shotgun (WGS) entry which is preliminary data.</text>
</comment>
<dbReference type="NCBIfam" id="NF033379">
    <property type="entry name" value="FrucBisAld_I"/>
    <property type="match status" value="1"/>
</dbReference>
<evidence type="ECO:0000313" key="7">
    <source>
        <dbReference type="EMBL" id="OGK20954.1"/>
    </source>
</evidence>
<keyword evidence="4" id="KW-0324">Glycolysis</keyword>
<dbReference type="PANTHER" id="PTHR11627">
    <property type="entry name" value="FRUCTOSE-BISPHOSPHATE ALDOLASE"/>
    <property type="match status" value="1"/>
</dbReference>
<keyword evidence="5" id="KW-0456">Lyase</keyword>
<dbReference type="GO" id="GO:0006096">
    <property type="term" value="P:glycolytic process"/>
    <property type="evidence" value="ECO:0007669"/>
    <property type="project" value="UniProtKB-UniPathway"/>
</dbReference>
<dbReference type="SUPFAM" id="SSF51569">
    <property type="entry name" value="Aldolase"/>
    <property type="match status" value="1"/>
</dbReference>
<evidence type="ECO:0000256" key="4">
    <source>
        <dbReference type="ARBA" id="ARBA00023152"/>
    </source>
</evidence>
<dbReference type="UniPathway" id="UPA00109">
    <property type="reaction ID" value="UER00183"/>
</dbReference>
<protein>
    <recommendedName>
        <fullName evidence="3">fructose-bisphosphate aldolase</fullName>
        <ecNumber evidence="3">4.1.2.13</ecNumber>
    </recommendedName>
    <alternativeName>
        <fullName evidence="6">Fructose-bisphosphate aldolase class I</fullName>
    </alternativeName>
</protein>
<evidence type="ECO:0000256" key="6">
    <source>
        <dbReference type="ARBA" id="ARBA00029799"/>
    </source>
</evidence>
<dbReference type="InterPro" id="IPR013785">
    <property type="entry name" value="Aldolase_TIM"/>
</dbReference>
<comment type="pathway">
    <text evidence="1">Carbohydrate degradation; glycolysis; D-glyceraldehyde 3-phosphate and glycerone phosphate from D-glucose: step 4/4.</text>
</comment>
<reference evidence="7 8" key="1">
    <citation type="journal article" date="2016" name="Nat. Commun.">
        <title>Thousands of microbial genomes shed light on interconnected biogeochemical processes in an aquifer system.</title>
        <authorList>
            <person name="Anantharaman K."/>
            <person name="Brown C.T."/>
            <person name="Hug L.A."/>
            <person name="Sharon I."/>
            <person name="Castelle C.J."/>
            <person name="Probst A.J."/>
            <person name="Thomas B.C."/>
            <person name="Singh A."/>
            <person name="Wilkins M.J."/>
            <person name="Karaoz U."/>
            <person name="Brodie E.L."/>
            <person name="Williams K.H."/>
            <person name="Hubbard S.S."/>
            <person name="Banfield J.F."/>
        </authorList>
    </citation>
    <scope>NUCLEOTIDE SEQUENCE [LARGE SCALE GENOMIC DNA]</scope>
</reference>
<accession>A0A1F7GPX5</accession>
<evidence type="ECO:0000256" key="5">
    <source>
        <dbReference type="ARBA" id="ARBA00023239"/>
    </source>
</evidence>
<organism evidence="7 8">
    <name type="scientific">Candidatus Roizmanbacteria bacterium RIFCSPHIGHO2_01_FULL_39_8</name>
    <dbReference type="NCBI Taxonomy" id="1802033"/>
    <lineage>
        <taxon>Bacteria</taxon>
        <taxon>Candidatus Roizmaniibacteriota</taxon>
    </lineage>
</organism>
<dbReference type="EMBL" id="MFZI01000024">
    <property type="protein sequence ID" value="OGK20954.1"/>
    <property type="molecule type" value="Genomic_DNA"/>
</dbReference>
<name>A0A1F7GPX5_9BACT</name>
<dbReference type="EC" id="4.1.2.13" evidence="3"/>
<evidence type="ECO:0000256" key="1">
    <source>
        <dbReference type="ARBA" id="ARBA00004714"/>
    </source>
</evidence>
<dbReference type="Gene3D" id="3.20.20.70">
    <property type="entry name" value="Aldolase class I"/>
    <property type="match status" value="1"/>
</dbReference>
<evidence type="ECO:0000256" key="3">
    <source>
        <dbReference type="ARBA" id="ARBA00013068"/>
    </source>
</evidence>
<dbReference type="Pfam" id="PF00274">
    <property type="entry name" value="Glycolytic"/>
    <property type="match status" value="1"/>
</dbReference>
<proteinExistence type="inferred from homology"/>